<dbReference type="KEGG" id="ago:AGOS_AGR235W"/>
<protein>
    <submittedName>
        <fullName evidence="8">AGR235Wp</fullName>
    </submittedName>
</protein>
<dbReference type="RefSeq" id="NP_986901.2">
    <property type="nucleotide sequence ID" value="NM_211963.2"/>
</dbReference>
<keyword evidence="9" id="KW-1185">Reference proteome</keyword>
<dbReference type="FunFam" id="1.20.1250.20:FF:000247">
    <property type="entry name" value="MFS general substrate transporter"/>
    <property type="match status" value="1"/>
</dbReference>
<dbReference type="InterPro" id="IPR011701">
    <property type="entry name" value="MFS"/>
</dbReference>
<feature type="transmembrane region" description="Helical" evidence="7">
    <location>
        <begin position="343"/>
        <end position="363"/>
    </location>
</feature>
<feature type="transmembrane region" description="Helical" evidence="7">
    <location>
        <begin position="262"/>
        <end position="284"/>
    </location>
</feature>
<reference evidence="9" key="2">
    <citation type="journal article" date="2013" name="G3 (Bethesda)">
        <title>Genomes of Ashbya fungi isolated from insects reveal four mating-type loci, numerous translocations, lack of transposons, and distinct gene duplications.</title>
        <authorList>
            <person name="Dietrich F.S."/>
            <person name="Voegeli S."/>
            <person name="Kuo S."/>
            <person name="Philippsen P."/>
        </authorList>
    </citation>
    <scope>GENOME REANNOTATION</scope>
    <source>
        <strain evidence="9">ATCC 10895 / CBS 109.51 / FGSC 9923 / NRRL Y-1056</strain>
    </source>
</reference>
<dbReference type="AlphaFoldDB" id="Q74ZH2"/>
<evidence type="ECO:0000256" key="4">
    <source>
        <dbReference type="ARBA" id="ARBA00022989"/>
    </source>
</evidence>
<feature type="transmembrane region" description="Helical" evidence="7">
    <location>
        <begin position="98"/>
        <end position="117"/>
    </location>
</feature>
<dbReference type="FunCoup" id="Q74ZH2">
    <property type="interactions" value="70"/>
</dbReference>
<name>Q74ZH2_EREGS</name>
<feature type="transmembrane region" description="Helical" evidence="7">
    <location>
        <begin position="502"/>
        <end position="524"/>
    </location>
</feature>
<keyword evidence="3 7" id="KW-0812">Transmembrane</keyword>
<evidence type="ECO:0000256" key="7">
    <source>
        <dbReference type="SAM" id="Phobius"/>
    </source>
</evidence>
<evidence type="ECO:0000256" key="5">
    <source>
        <dbReference type="ARBA" id="ARBA00023136"/>
    </source>
</evidence>
<comment type="subcellular location">
    <subcellularLocation>
        <location evidence="1">Membrane</location>
        <topology evidence="1">Multi-pass membrane protein</topology>
    </subcellularLocation>
</comment>
<feature type="transmembrane region" description="Helical" evidence="7">
    <location>
        <begin position="229"/>
        <end position="250"/>
    </location>
</feature>
<evidence type="ECO:0000256" key="3">
    <source>
        <dbReference type="ARBA" id="ARBA00022692"/>
    </source>
</evidence>
<sequence length="562" mass="64324">MLRTQAYADLHHAEGKDMSFDSKREVENEKEPVSTKEATEPCSDLDAIKSHEVHAFSDPAIAEYYRREYDKVQYECRQFFDPTLTWTKEEERQVLRKLDIHIVGLIVIVYFACQLDYGSLGQATADNMLNELHMDTNQYNLGNQLSIFVALAFELPMQLVIRRYGADKAIPYQMLIWGAIVLCQAGMKNCYGFYATRVLSGIAAAGLLTTVTVWLTYFYTSGELAFRTAFLFATSTMDQVFSALIAYGVLRLRGVCNLSGWQWLFIVEGIITFSAGLYVCFTMVPSIAQTKGVMYPKGWLSERQQLIAVNRLLRDDPSKGTMNNRQGITIREFLRSLSDYDFWPLYAISLIVSIPEAAVVPYLPLNLRSLGFSSLKVQILIIPAFFIHAISMLIFTKLSDVWDERALMEIFPLIWKGITLGCLRWWSGSFVDKWGTYALLITLRAVPSYSPIYTGWSSKNANSVRTRAVAAAAGQFFNKIGYILANQTYRKDDAPAYHRGNLLLFCINLITIPLMIGSKLYFVWRNKRRDELWNKMTEKERQHYTLTTTDQGNKRLDFRFAH</sequence>
<gene>
    <name evidence="8" type="ORF">AGOS_AGR235W</name>
</gene>
<dbReference type="GO" id="GO:0016020">
    <property type="term" value="C:membrane"/>
    <property type="evidence" value="ECO:0000318"/>
    <property type="project" value="GO_Central"/>
</dbReference>
<evidence type="ECO:0000313" key="8">
    <source>
        <dbReference type="EMBL" id="AAS54725.2"/>
    </source>
</evidence>
<feature type="compositionally biased region" description="Basic and acidic residues" evidence="6">
    <location>
        <begin position="9"/>
        <end position="39"/>
    </location>
</feature>
<dbReference type="OrthoDB" id="2985014at2759"/>
<evidence type="ECO:0000256" key="6">
    <source>
        <dbReference type="SAM" id="MobiDB-lite"/>
    </source>
</evidence>
<dbReference type="PANTHER" id="PTHR43791">
    <property type="entry name" value="PERMEASE-RELATED"/>
    <property type="match status" value="1"/>
</dbReference>
<feature type="transmembrane region" description="Helical" evidence="7">
    <location>
        <begin position="137"/>
        <end position="157"/>
    </location>
</feature>
<dbReference type="GO" id="GO:0022857">
    <property type="term" value="F:transmembrane transporter activity"/>
    <property type="evidence" value="ECO:0000318"/>
    <property type="project" value="GO_Central"/>
</dbReference>
<dbReference type="InterPro" id="IPR036259">
    <property type="entry name" value="MFS_trans_sf"/>
</dbReference>
<reference evidence="8 9" key="1">
    <citation type="journal article" date="2004" name="Science">
        <title>The Ashbya gossypii genome as a tool for mapping the ancient Saccharomyces cerevisiae genome.</title>
        <authorList>
            <person name="Dietrich F.S."/>
            <person name="Voegeli S."/>
            <person name="Brachat S."/>
            <person name="Lerch A."/>
            <person name="Gates K."/>
            <person name="Steiner S."/>
            <person name="Mohr C."/>
            <person name="Pohlmann R."/>
            <person name="Luedi P."/>
            <person name="Choi S."/>
            <person name="Wing R.A."/>
            <person name="Flavier A."/>
            <person name="Gaffney T.D."/>
            <person name="Philippsen P."/>
        </authorList>
    </citation>
    <scope>NUCLEOTIDE SEQUENCE [LARGE SCALE GENOMIC DNA]</scope>
    <source>
        <strain evidence="9">ATCC 10895 / CBS 109.51 / FGSC 9923 / NRRL Y-1056</strain>
    </source>
</reference>
<evidence type="ECO:0000313" key="9">
    <source>
        <dbReference type="Proteomes" id="UP000000591"/>
    </source>
</evidence>
<feature type="region of interest" description="Disordered" evidence="6">
    <location>
        <begin position="1"/>
        <end position="41"/>
    </location>
</feature>
<keyword evidence="4 7" id="KW-1133">Transmembrane helix</keyword>
<dbReference type="Proteomes" id="UP000000591">
    <property type="component" value="Chromosome VII"/>
</dbReference>
<feature type="transmembrane region" description="Helical" evidence="7">
    <location>
        <begin position="375"/>
        <end position="395"/>
    </location>
</feature>
<keyword evidence="2" id="KW-0813">Transport</keyword>
<dbReference type="SUPFAM" id="SSF103473">
    <property type="entry name" value="MFS general substrate transporter"/>
    <property type="match status" value="1"/>
</dbReference>
<dbReference type="OMA" id="FWGAQAL"/>
<dbReference type="eggNOG" id="KOG2533">
    <property type="taxonomic scope" value="Eukaryota"/>
</dbReference>
<feature type="transmembrane region" description="Helical" evidence="7">
    <location>
        <begin position="193"/>
        <end position="217"/>
    </location>
</feature>
<accession>Q74ZH2</accession>
<evidence type="ECO:0000256" key="2">
    <source>
        <dbReference type="ARBA" id="ARBA00022448"/>
    </source>
</evidence>
<dbReference type="HOGENOM" id="CLU_001265_2_2_1"/>
<dbReference type="Gene3D" id="1.20.1250.20">
    <property type="entry name" value="MFS general substrate transporter like domains"/>
    <property type="match status" value="2"/>
</dbReference>
<dbReference type="GeneID" id="4623203"/>
<evidence type="ECO:0000256" key="1">
    <source>
        <dbReference type="ARBA" id="ARBA00004141"/>
    </source>
</evidence>
<dbReference type="PANTHER" id="PTHR43791:SF29">
    <property type="entry name" value="MAJOR FACILITATOR SUPERFAMILY (MFS) PROFILE DOMAIN-CONTAINING PROTEIN"/>
    <property type="match status" value="1"/>
</dbReference>
<dbReference type="EMBL" id="AE016820">
    <property type="protein sequence ID" value="AAS54725.2"/>
    <property type="molecule type" value="Genomic_DNA"/>
</dbReference>
<dbReference type="FunFam" id="1.20.1250.20:FF:000106">
    <property type="entry name" value="MFS transporter, putative"/>
    <property type="match status" value="1"/>
</dbReference>
<keyword evidence="5 7" id="KW-0472">Membrane</keyword>
<organism evidence="8 9">
    <name type="scientific">Eremothecium gossypii (strain ATCC 10895 / CBS 109.51 / FGSC 9923 / NRRL Y-1056)</name>
    <name type="common">Yeast</name>
    <name type="synonym">Ashbya gossypii</name>
    <dbReference type="NCBI Taxonomy" id="284811"/>
    <lineage>
        <taxon>Eukaryota</taxon>
        <taxon>Fungi</taxon>
        <taxon>Dikarya</taxon>
        <taxon>Ascomycota</taxon>
        <taxon>Saccharomycotina</taxon>
        <taxon>Saccharomycetes</taxon>
        <taxon>Saccharomycetales</taxon>
        <taxon>Saccharomycetaceae</taxon>
        <taxon>Eremothecium</taxon>
    </lineage>
</organism>
<proteinExistence type="predicted"/>
<dbReference type="Pfam" id="PF07690">
    <property type="entry name" value="MFS_1"/>
    <property type="match status" value="1"/>
</dbReference>
<dbReference type="InParanoid" id="Q74ZH2"/>